<accession>A0AAP5EXQ6</accession>
<name>A0AAP5EXQ6_9BURK</name>
<comment type="caution">
    <text evidence="2">The sequence shown here is derived from an EMBL/GenBank/DDBJ whole genome shotgun (WGS) entry which is preliminary data.</text>
</comment>
<dbReference type="AlphaFoldDB" id="A0AAP5EXQ6"/>
<evidence type="ECO:0000313" key="3">
    <source>
        <dbReference type="Proteomes" id="UP001209412"/>
    </source>
</evidence>
<dbReference type="CDD" id="cd06150">
    <property type="entry name" value="YjgF_YER057c_UK114_like_2"/>
    <property type="match status" value="1"/>
</dbReference>
<reference evidence="2" key="1">
    <citation type="submission" date="2022-06" db="EMBL/GenBank/DDBJ databases">
        <title>PHB producers.</title>
        <authorList>
            <person name="Besaury L."/>
        </authorList>
    </citation>
    <scope>NUCLEOTIDE SEQUENCE</scope>
    <source>
        <strain evidence="2 3">SEWS6</strain>
    </source>
</reference>
<organism evidence="2 4">
    <name type="scientific">Paraburkholderia madseniana</name>
    <dbReference type="NCBI Taxonomy" id="2599607"/>
    <lineage>
        <taxon>Bacteria</taxon>
        <taxon>Pseudomonadati</taxon>
        <taxon>Pseudomonadota</taxon>
        <taxon>Betaproteobacteria</taxon>
        <taxon>Burkholderiales</taxon>
        <taxon>Burkholderiaceae</taxon>
        <taxon>Paraburkholderia</taxon>
    </lineage>
</organism>
<keyword evidence="3" id="KW-1185">Reference proteome</keyword>
<dbReference type="EMBL" id="JAMXWF010000029">
    <property type="protein sequence ID" value="MDQ6411215.1"/>
    <property type="molecule type" value="Genomic_DNA"/>
</dbReference>
<dbReference type="Pfam" id="PF01042">
    <property type="entry name" value="Ribonuc_L-PSP"/>
    <property type="match status" value="1"/>
</dbReference>
<dbReference type="PANTHER" id="PTHR47328">
    <property type="match status" value="1"/>
</dbReference>
<dbReference type="EMBL" id="JAPKHW010000029">
    <property type="protein sequence ID" value="MCX4149398.1"/>
    <property type="molecule type" value="Genomic_DNA"/>
</dbReference>
<gene>
    <name evidence="2" type="ORF">NIE36_29020</name>
    <name evidence="1" type="ORF">OSB80_29090</name>
</gene>
<dbReference type="InterPro" id="IPR035959">
    <property type="entry name" value="RutC-like_sf"/>
</dbReference>
<dbReference type="RefSeq" id="WP_266260272.1">
    <property type="nucleotide sequence ID" value="NZ_JAMXWF010000029.1"/>
</dbReference>
<proteinExistence type="predicted"/>
<protein>
    <submittedName>
        <fullName evidence="2">RidA family protein</fullName>
    </submittedName>
</protein>
<dbReference type="PANTHER" id="PTHR47328:SF1">
    <property type="entry name" value="RUTC FAMILY PROTEIN YOAB"/>
    <property type="match status" value="1"/>
</dbReference>
<sequence>MTTQTERIDVTARMSKIVRHANTVYLCGQTAKGADAHDIAQQTREVLERVDALLIKAGSNRSRILSALVHLRNISDFAAMNEVWESWLPAGDAPARTTVQAHLASEELLVEITIVAAVV</sequence>
<dbReference type="Proteomes" id="UP001209412">
    <property type="component" value="Unassembled WGS sequence"/>
</dbReference>
<dbReference type="InterPro" id="IPR006175">
    <property type="entry name" value="YjgF/YER057c/UK114"/>
</dbReference>
<evidence type="ECO:0000313" key="4">
    <source>
        <dbReference type="Proteomes" id="UP001242288"/>
    </source>
</evidence>
<dbReference type="SUPFAM" id="SSF55298">
    <property type="entry name" value="YjgF-like"/>
    <property type="match status" value="1"/>
</dbReference>
<evidence type="ECO:0000313" key="2">
    <source>
        <dbReference type="EMBL" id="MDQ6411215.1"/>
    </source>
</evidence>
<dbReference type="Proteomes" id="UP001242288">
    <property type="component" value="Unassembled WGS sequence"/>
</dbReference>
<evidence type="ECO:0000313" key="1">
    <source>
        <dbReference type="EMBL" id="MCX4149398.1"/>
    </source>
</evidence>
<dbReference type="InterPro" id="IPR035709">
    <property type="entry name" value="YoaB-like"/>
</dbReference>
<dbReference type="Gene3D" id="3.30.1330.40">
    <property type="entry name" value="RutC-like"/>
    <property type="match status" value="1"/>
</dbReference>